<evidence type="ECO:0000256" key="1">
    <source>
        <dbReference type="ARBA" id="ARBA00023015"/>
    </source>
</evidence>
<organism evidence="5 6">
    <name type="scientific">Evansella tamaricis</name>
    <dbReference type="NCBI Taxonomy" id="2069301"/>
    <lineage>
        <taxon>Bacteria</taxon>
        <taxon>Bacillati</taxon>
        <taxon>Bacillota</taxon>
        <taxon>Bacilli</taxon>
        <taxon>Bacillales</taxon>
        <taxon>Bacillaceae</taxon>
        <taxon>Evansella</taxon>
    </lineage>
</organism>
<dbReference type="PANTHER" id="PTHR34294:SF1">
    <property type="entry name" value="TRANSCRIPTIONAL REGULATOR LSRR"/>
    <property type="match status" value="1"/>
</dbReference>
<gene>
    <name evidence="5" type="ORF">KS419_02275</name>
</gene>
<sequence>MDIEKEKVLKMVKVAKMYYQMDYSQNDIAKQLGVSRPSVSRLLHEAKEFGIVKIEVIDPTEGKLRLIDSLKERYKLKECIIVNTPMCEDQVIKEYIGKKAAEYLSSIVKDGDIIGATWGTTLYQVAKNIQSRKVVGTKVVQLTGGISHSETNTYASEILHYLGSAFDTSPHFLPLPAVVDHLVVKQAIVADRHIRSVLDLGEKANIAIFTVGGFSENSTLVEAGYFTSEDLKVLKRKKAVGDICSRFFDINGDICSEDLYERTIGIDLESLKKKEASILVAGGSEKIASIMGALNGGYANVLITDQYTAELIVSDELFMEKVNEPIENS</sequence>
<dbReference type="InterPro" id="IPR007324">
    <property type="entry name" value="Sugar-bd_dom_put"/>
</dbReference>
<keyword evidence="1" id="KW-0805">Transcription regulation</keyword>
<evidence type="ECO:0000313" key="6">
    <source>
        <dbReference type="Proteomes" id="UP000784880"/>
    </source>
</evidence>
<protein>
    <submittedName>
        <fullName evidence="5">Sugar-binding transcriptional regulator</fullName>
    </submittedName>
</protein>
<dbReference type="PANTHER" id="PTHR34294">
    <property type="entry name" value="TRANSCRIPTIONAL REGULATOR-RELATED"/>
    <property type="match status" value="1"/>
</dbReference>
<proteinExistence type="predicted"/>
<accession>A0ABS6JAM5</accession>
<comment type="caution">
    <text evidence="5">The sequence shown here is derived from an EMBL/GenBank/DDBJ whole genome shotgun (WGS) entry which is preliminary data.</text>
</comment>
<evidence type="ECO:0000256" key="3">
    <source>
        <dbReference type="ARBA" id="ARBA00023163"/>
    </source>
</evidence>
<keyword evidence="3" id="KW-0804">Transcription</keyword>
<dbReference type="Pfam" id="PF04198">
    <property type="entry name" value="Sugar-bind"/>
    <property type="match status" value="1"/>
</dbReference>
<evidence type="ECO:0000259" key="4">
    <source>
        <dbReference type="Pfam" id="PF04198"/>
    </source>
</evidence>
<dbReference type="EMBL" id="JAHQCS010000037">
    <property type="protein sequence ID" value="MBU9710568.1"/>
    <property type="molecule type" value="Genomic_DNA"/>
</dbReference>
<name>A0ABS6JAM5_9BACI</name>
<evidence type="ECO:0000256" key="2">
    <source>
        <dbReference type="ARBA" id="ARBA00023125"/>
    </source>
</evidence>
<reference evidence="5 6" key="1">
    <citation type="submission" date="2021-06" db="EMBL/GenBank/DDBJ databases">
        <title>Bacillus sp. RD4P76, an endophyte from a halophyte.</title>
        <authorList>
            <person name="Sun J.-Q."/>
        </authorList>
    </citation>
    <scope>NUCLEOTIDE SEQUENCE [LARGE SCALE GENOMIC DNA]</scope>
    <source>
        <strain evidence="5 6">CGMCC 1.15917</strain>
    </source>
</reference>
<dbReference type="Proteomes" id="UP000784880">
    <property type="component" value="Unassembled WGS sequence"/>
</dbReference>
<keyword evidence="6" id="KW-1185">Reference proteome</keyword>
<feature type="domain" description="Sugar-binding" evidence="4">
    <location>
        <begin position="59"/>
        <end position="313"/>
    </location>
</feature>
<dbReference type="InterPro" id="IPR051054">
    <property type="entry name" value="SorC_transcr_regulators"/>
</dbReference>
<evidence type="ECO:0000313" key="5">
    <source>
        <dbReference type="EMBL" id="MBU9710568.1"/>
    </source>
</evidence>
<keyword evidence="2" id="KW-0238">DNA-binding</keyword>